<dbReference type="SUPFAM" id="SSF53271">
    <property type="entry name" value="PRTase-like"/>
    <property type="match status" value="1"/>
</dbReference>
<comment type="subunit">
    <text evidence="5">Homodimer.</text>
</comment>
<dbReference type="InterPro" id="IPR000836">
    <property type="entry name" value="PRTase_dom"/>
</dbReference>
<dbReference type="RefSeq" id="XP_071903290.1">
    <property type="nucleotide sequence ID" value="XM_072047189.1"/>
</dbReference>
<dbReference type="PANTHER" id="PTHR11776:SF22">
    <property type="entry name" value="ADENINE PHOSPHORIBOSYLTRANSFERASE 5"/>
    <property type="match status" value="1"/>
</dbReference>
<dbReference type="GO" id="GO:0016757">
    <property type="term" value="F:glycosyltransferase activity"/>
    <property type="evidence" value="ECO:0007669"/>
    <property type="project" value="UniProtKB-KW"/>
</dbReference>
<accession>A0ABM4U7N3</accession>
<keyword evidence="8 12" id="KW-0328">Glycosyltransferase</keyword>
<evidence type="ECO:0000256" key="3">
    <source>
        <dbReference type="ARBA" id="ARBA00004659"/>
    </source>
</evidence>
<keyword evidence="11" id="KW-1185">Reference proteome</keyword>
<dbReference type="Proteomes" id="UP001652660">
    <property type="component" value="Chromosome 4e"/>
</dbReference>
<name>A0ABM4U7N3_COFAR</name>
<comment type="subcellular location">
    <subcellularLocation>
        <location evidence="2">Cytoplasm</location>
    </subcellularLocation>
</comment>
<reference evidence="12" key="1">
    <citation type="submission" date="2025-08" db="UniProtKB">
        <authorList>
            <consortium name="RefSeq"/>
        </authorList>
    </citation>
    <scope>IDENTIFICATION</scope>
    <source>
        <tissue evidence="12">Leaves</tissue>
    </source>
</reference>
<evidence type="ECO:0000256" key="4">
    <source>
        <dbReference type="ARBA" id="ARBA00008391"/>
    </source>
</evidence>
<sequence>MFAEENGLRGDPRLQGISDAIRVIPHFPKPGIMFQDITTLLLDHKAFKDTIDIFVERYREMDISVVAGVEARGFMFGPSIALAIGAKFLPLRKPGKLPVWECRKKEGGL</sequence>
<keyword evidence="10" id="KW-0660">Purine salvage</keyword>
<evidence type="ECO:0000256" key="8">
    <source>
        <dbReference type="ARBA" id="ARBA00022676"/>
    </source>
</evidence>
<dbReference type="InterPro" id="IPR029057">
    <property type="entry name" value="PRTase-like"/>
</dbReference>
<comment type="pathway">
    <text evidence="3">Purine metabolism; AMP biosynthesis via salvage pathway; AMP from adenine: step 1/1.</text>
</comment>
<dbReference type="PANTHER" id="PTHR11776">
    <property type="entry name" value="ADENINE PHOSPHORIBOSYLTRANSFERASE"/>
    <property type="match status" value="1"/>
</dbReference>
<evidence type="ECO:0000256" key="2">
    <source>
        <dbReference type="ARBA" id="ARBA00004496"/>
    </source>
</evidence>
<dbReference type="Gene3D" id="3.40.50.2020">
    <property type="match status" value="1"/>
</dbReference>
<dbReference type="EC" id="2.4.2.7" evidence="6"/>
<evidence type="ECO:0000313" key="11">
    <source>
        <dbReference type="Proteomes" id="UP001652660"/>
    </source>
</evidence>
<evidence type="ECO:0000256" key="1">
    <source>
        <dbReference type="ARBA" id="ARBA00000868"/>
    </source>
</evidence>
<gene>
    <name evidence="12" type="primary">LOC113742838</name>
</gene>
<dbReference type="InterPro" id="IPR050120">
    <property type="entry name" value="Adenine_PRTase"/>
</dbReference>
<proteinExistence type="inferred from homology"/>
<evidence type="ECO:0000256" key="7">
    <source>
        <dbReference type="ARBA" id="ARBA00022490"/>
    </source>
</evidence>
<evidence type="ECO:0000256" key="9">
    <source>
        <dbReference type="ARBA" id="ARBA00022679"/>
    </source>
</evidence>
<evidence type="ECO:0000256" key="6">
    <source>
        <dbReference type="ARBA" id="ARBA00011893"/>
    </source>
</evidence>
<evidence type="ECO:0000256" key="10">
    <source>
        <dbReference type="ARBA" id="ARBA00022726"/>
    </source>
</evidence>
<dbReference type="GeneID" id="113742838"/>
<comment type="similarity">
    <text evidence="4">Belongs to the purine/pyrimidine phosphoribosyltransferase family.</text>
</comment>
<keyword evidence="9" id="KW-0808">Transferase</keyword>
<dbReference type="CDD" id="cd06223">
    <property type="entry name" value="PRTases_typeI"/>
    <property type="match status" value="1"/>
</dbReference>
<keyword evidence="7" id="KW-0963">Cytoplasm</keyword>
<protein>
    <recommendedName>
        <fullName evidence="6">adenine phosphoribosyltransferase</fullName>
        <ecNumber evidence="6">2.4.2.7</ecNumber>
    </recommendedName>
</protein>
<evidence type="ECO:0000313" key="12">
    <source>
        <dbReference type="RefSeq" id="XP_071903290.1"/>
    </source>
</evidence>
<comment type="catalytic activity">
    <reaction evidence="1">
        <text>AMP + diphosphate = 5-phospho-alpha-D-ribose 1-diphosphate + adenine</text>
        <dbReference type="Rhea" id="RHEA:16609"/>
        <dbReference type="ChEBI" id="CHEBI:16708"/>
        <dbReference type="ChEBI" id="CHEBI:33019"/>
        <dbReference type="ChEBI" id="CHEBI:58017"/>
        <dbReference type="ChEBI" id="CHEBI:456215"/>
        <dbReference type="EC" id="2.4.2.7"/>
    </reaction>
</comment>
<evidence type="ECO:0000256" key="5">
    <source>
        <dbReference type="ARBA" id="ARBA00011738"/>
    </source>
</evidence>
<organism evidence="11 12">
    <name type="scientific">Coffea arabica</name>
    <name type="common">Arabian coffee</name>
    <dbReference type="NCBI Taxonomy" id="13443"/>
    <lineage>
        <taxon>Eukaryota</taxon>
        <taxon>Viridiplantae</taxon>
        <taxon>Streptophyta</taxon>
        <taxon>Embryophyta</taxon>
        <taxon>Tracheophyta</taxon>
        <taxon>Spermatophyta</taxon>
        <taxon>Magnoliopsida</taxon>
        <taxon>eudicotyledons</taxon>
        <taxon>Gunneridae</taxon>
        <taxon>Pentapetalae</taxon>
        <taxon>asterids</taxon>
        <taxon>lamiids</taxon>
        <taxon>Gentianales</taxon>
        <taxon>Rubiaceae</taxon>
        <taxon>Ixoroideae</taxon>
        <taxon>Gardenieae complex</taxon>
        <taxon>Bertiereae - Coffeeae clade</taxon>
        <taxon>Coffeeae</taxon>
        <taxon>Coffea</taxon>
    </lineage>
</organism>